<evidence type="ECO:0000313" key="3">
    <source>
        <dbReference type="Proteomes" id="UP001596138"/>
    </source>
</evidence>
<proteinExistence type="predicted"/>
<dbReference type="RefSeq" id="WP_386766008.1">
    <property type="nucleotide sequence ID" value="NZ_JBHSTI010000008.1"/>
</dbReference>
<dbReference type="EMBL" id="JBHSTI010000008">
    <property type="protein sequence ID" value="MFC6238100.1"/>
    <property type="molecule type" value="Genomic_DNA"/>
</dbReference>
<feature type="region of interest" description="Disordered" evidence="1">
    <location>
        <begin position="157"/>
        <end position="195"/>
    </location>
</feature>
<feature type="compositionally biased region" description="Pro residues" evidence="1">
    <location>
        <begin position="165"/>
        <end position="174"/>
    </location>
</feature>
<accession>A0ABW1T1F1</accession>
<feature type="compositionally biased region" description="Polar residues" evidence="1">
    <location>
        <begin position="186"/>
        <end position="195"/>
    </location>
</feature>
<reference evidence="3" key="1">
    <citation type="journal article" date="2019" name="Int. J. Syst. Evol. Microbiol.">
        <title>The Global Catalogue of Microorganisms (GCM) 10K type strain sequencing project: providing services to taxonomists for standard genome sequencing and annotation.</title>
        <authorList>
            <consortium name="The Broad Institute Genomics Platform"/>
            <consortium name="The Broad Institute Genome Sequencing Center for Infectious Disease"/>
            <person name="Wu L."/>
            <person name="Ma J."/>
        </authorList>
    </citation>
    <scope>NUCLEOTIDE SEQUENCE [LARGE SCALE GENOMIC DNA]</scope>
    <source>
        <strain evidence="3">CGMCC 4.7317</strain>
    </source>
</reference>
<organism evidence="2 3">
    <name type="scientific">Longivirga aurantiaca</name>
    <dbReference type="NCBI Taxonomy" id="1837743"/>
    <lineage>
        <taxon>Bacteria</taxon>
        <taxon>Bacillati</taxon>
        <taxon>Actinomycetota</taxon>
        <taxon>Actinomycetes</taxon>
        <taxon>Sporichthyales</taxon>
        <taxon>Sporichthyaceae</taxon>
        <taxon>Longivirga</taxon>
    </lineage>
</organism>
<dbReference type="Proteomes" id="UP001596138">
    <property type="component" value="Unassembled WGS sequence"/>
</dbReference>
<evidence type="ECO:0000256" key="1">
    <source>
        <dbReference type="SAM" id="MobiDB-lite"/>
    </source>
</evidence>
<comment type="caution">
    <text evidence="2">The sequence shown here is derived from an EMBL/GenBank/DDBJ whole genome shotgun (WGS) entry which is preliminary data.</text>
</comment>
<keyword evidence="3" id="KW-1185">Reference proteome</keyword>
<evidence type="ECO:0000313" key="2">
    <source>
        <dbReference type="EMBL" id="MFC6238100.1"/>
    </source>
</evidence>
<gene>
    <name evidence="2" type="ORF">ACFQGU_09430</name>
</gene>
<protein>
    <submittedName>
        <fullName evidence="2">Uncharacterized protein</fullName>
    </submittedName>
</protein>
<sequence>MTTGTGTAQLLFGAAHQRFGGVIPFLSMWLVEDTGTLWRVTDPSYGPVDWVPRTPERVLADALVLLVALTSTPRDPVPVALSAMAPAATWRSGRVDLPTWRHYDTGHLDALVAATEPAGKVVLSVLPEASIPEAALLPFELLDWDVDVLMPRLSRRRADRDLHQAPPPGMPGPAIPQQSQEPRAHQTPQPSRRWT</sequence>
<name>A0ABW1T1F1_9ACTN</name>